<dbReference type="InterPro" id="IPR054184">
    <property type="entry name" value="DUF6890"/>
</dbReference>
<reference evidence="1" key="1">
    <citation type="submission" date="2023-01" db="EMBL/GenBank/DDBJ databases">
        <title>Psychroserpens sp. MSW6 and Marinomonas sp. RSW2, isolated from seawater.</title>
        <authorList>
            <person name="Kristyanto S."/>
            <person name="Jung J."/>
            <person name="Kim J.M."/>
            <person name="Jeon C.O."/>
        </authorList>
    </citation>
    <scope>NUCLEOTIDE SEQUENCE</scope>
    <source>
        <strain evidence="1">RSW2</strain>
    </source>
</reference>
<comment type="caution">
    <text evidence="1">The sequence shown here is derived from an EMBL/GenBank/DDBJ whole genome shotgun (WGS) entry which is preliminary data.</text>
</comment>
<dbReference type="RefSeq" id="WP_255896386.1">
    <property type="nucleotide sequence ID" value="NZ_JAMZEG020000003.1"/>
</dbReference>
<dbReference type="EMBL" id="JAMZEG020000003">
    <property type="protein sequence ID" value="MDE8603894.1"/>
    <property type="molecule type" value="Genomic_DNA"/>
</dbReference>
<protein>
    <submittedName>
        <fullName evidence="1">Uncharacterized protein</fullName>
    </submittedName>
</protein>
<keyword evidence="2" id="KW-1185">Reference proteome</keyword>
<evidence type="ECO:0000313" key="2">
    <source>
        <dbReference type="Proteomes" id="UP001139522"/>
    </source>
</evidence>
<dbReference type="Pfam" id="PF21830">
    <property type="entry name" value="DUF6890"/>
    <property type="match status" value="1"/>
</dbReference>
<gene>
    <name evidence="1" type="ORF">M3I01_013405</name>
</gene>
<organism evidence="1 2">
    <name type="scientific">Marinomonas maritima</name>
    <dbReference type="NCBI Taxonomy" id="2940935"/>
    <lineage>
        <taxon>Bacteria</taxon>
        <taxon>Pseudomonadati</taxon>
        <taxon>Pseudomonadota</taxon>
        <taxon>Gammaproteobacteria</taxon>
        <taxon>Oceanospirillales</taxon>
        <taxon>Oceanospirillaceae</taxon>
        <taxon>Marinomonas</taxon>
    </lineage>
</organism>
<sequence length="42" mass="4723">MHYLPQEDNSSESLGRALWLEWRESERQTGAIANGISKAFSG</sequence>
<name>A0ABT5WGE6_9GAMM</name>
<proteinExistence type="predicted"/>
<dbReference type="Proteomes" id="UP001139522">
    <property type="component" value="Unassembled WGS sequence"/>
</dbReference>
<accession>A0ABT5WGE6</accession>
<evidence type="ECO:0000313" key="1">
    <source>
        <dbReference type="EMBL" id="MDE8603894.1"/>
    </source>
</evidence>